<evidence type="ECO:0000256" key="2">
    <source>
        <dbReference type="ARBA" id="ARBA00022649"/>
    </source>
</evidence>
<comment type="caution">
    <text evidence="3">The sequence shown here is derived from an EMBL/GenBank/DDBJ whole genome shotgun (WGS) entry which is preliminary data.</text>
</comment>
<proteinExistence type="inferred from homology"/>
<organism evidence="3 4">
    <name type="scientific">Candidatus Roizmanbacteria bacterium RIFCSPHIGHO2_12_FULL_41_11</name>
    <dbReference type="NCBI Taxonomy" id="1802052"/>
    <lineage>
        <taxon>Bacteria</taxon>
        <taxon>Candidatus Roizmaniibacteriota</taxon>
    </lineage>
</organism>
<dbReference type="PANTHER" id="PTHR35601:SF1">
    <property type="entry name" value="TOXIN RELE"/>
    <property type="match status" value="1"/>
</dbReference>
<dbReference type="InterPro" id="IPR007712">
    <property type="entry name" value="RelE/ParE_toxin"/>
</dbReference>
<dbReference type="AlphaFoldDB" id="A0A1F7I5V7"/>
<dbReference type="SUPFAM" id="SSF143011">
    <property type="entry name" value="RelE-like"/>
    <property type="match status" value="1"/>
</dbReference>
<comment type="similarity">
    <text evidence="1">Belongs to the RelE toxin family.</text>
</comment>
<name>A0A1F7I5V7_9BACT</name>
<evidence type="ECO:0000256" key="1">
    <source>
        <dbReference type="ARBA" id="ARBA00006226"/>
    </source>
</evidence>
<accession>A0A1F7I5V7</accession>
<dbReference type="Proteomes" id="UP000176803">
    <property type="component" value="Unassembled WGS sequence"/>
</dbReference>
<evidence type="ECO:0000313" key="3">
    <source>
        <dbReference type="EMBL" id="OGK38759.1"/>
    </source>
</evidence>
<reference evidence="3 4" key="1">
    <citation type="journal article" date="2016" name="Nat. Commun.">
        <title>Thousands of microbial genomes shed light on interconnected biogeochemical processes in an aquifer system.</title>
        <authorList>
            <person name="Anantharaman K."/>
            <person name="Brown C.T."/>
            <person name="Hug L.A."/>
            <person name="Sharon I."/>
            <person name="Castelle C.J."/>
            <person name="Probst A.J."/>
            <person name="Thomas B.C."/>
            <person name="Singh A."/>
            <person name="Wilkins M.J."/>
            <person name="Karaoz U."/>
            <person name="Brodie E.L."/>
            <person name="Williams K.H."/>
            <person name="Hubbard S.S."/>
            <person name="Banfield J.F."/>
        </authorList>
    </citation>
    <scope>NUCLEOTIDE SEQUENCE [LARGE SCALE GENOMIC DNA]</scope>
</reference>
<dbReference type="Pfam" id="PF05016">
    <property type="entry name" value="ParE_toxin"/>
    <property type="match status" value="1"/>
</dbReference>
<keyword evidence="2" id="KW-1277">Toxin-antitoxin system</keyword>
<dbReference type="NCBIfam" id="TIGR02385">
    <property type="entry name" value="RelE_StbE"/>
    <property type="match status" value="1"/>
</dbReference>
<evidence type="ECO:0000313" key="4">
    <source>
        <dbReference type="Proteomes" id="UP000176803"/>
    </source>
</evidence>
<dbReference type="Gene3D" id="3.30.2310.20">
    <property type="entry name" value="RelE-like"/>
    <property type="match status" value="1"/>
</dbReference>
<evidence type="ECO:0008006" key="5">
    <source>
        <dbReference type="Google" id="ProtNLM"/>
    </source>
</evidence>
<sequence length="83" mass="9866">MYKIVISPRARRELKQIAKLYRRVSIELIEELKDNPYLGKQLTRELTGKYSCRVGVYRMIYKIDKVDKKIYILSAGHRGTVYQ</sequence>
<dbReference type="InterPro" id="IPR035093">
    <property type="entry name" value="RelE/ParE_toxin_dom_sf"/>
</dbReference>
<dbReference type="PANTHER" id="PTHR35601">
    <property type="entry name" value="TOXIN RELE"/>
    <property type="match status" value="1"/>
</dbReference>
<protein>
    <recommendedName>
        <fullName evidence="5">Plasmid stabilization protein</fullName>
    </recommendedName>
</protein>
<gene>
    <name evidence="3" type="ORF">A3F03_04010</name>
</gene>
<dbReference type="EMBL" id="MGAC01000002">
    <property type="protein sequence ID" value="OGK38759.1"/>
    <property type="molecule type" value="Genomic_DNA"/>
</dbReference>